<evidence type="ECO:0000313" key="2">
    <source>
        <dbReference type="Proteomes" id="UP000827872"/>
    </source>
</evidence>
<organism evidence="1 2">
    <name type="scientific">Sphaerodactylus townsendi</name>
    <dbReference type="NCBI Taxonomy" id="933632"/>
    <lineage>
        <taxon>Eukaryota</taxon>
        <taxon>Metazoa</taxon>
        <taxon>Chordata</taxon>
        <taxon>Craniata</taxon>
        <taxon>Vertebrata</taxon>
        <taxon>Euteleostomi</taxon>
        <taxon>Lepidosauria</taxon>
        <taxon>Squamata</taxon>
        <taxon>Bifurcata</taxon>
        <taxon>Gekkota</taxon>
        <taxon>Sphaerodactylidae</taxon>
        <taxon>Sphaerodactylus</taxon>
    </lineage>
</organism>
<reference evidence="1" key="1">
    <citation type="submission" date="2021-08" db="EMBL/GenBank/DDBJ databases">
        <title>The first chromosome-level gecko genome reveals the dynamic sex chromosomes of Neotropical dwarf geckos (Sphaerodactylidae: Sphaerodactylus).</title>
        <authorList>
            <person name="Pinto B.J."/>
            <person name="Keating S.E."/>
            <person name="Gamble T."/>
        </authorList>
    </citation>
    <scope>NUCLEOTIDE SEQUENCE</scope>
    <source>
        <strain evidence="1">TG3544</strain>
    </source>
</reference>
<accession>A0ACB8FA08</accession>
<name>A0ACB8FA08_9SAUR</name>
<evidence type="ECO:0000313" key="1">
    <source>
        <dbReference type="EMBL" id="KAH8002215.1"/>
    </source>
</evidence>
<sequence>MVPGDRGSGSRDAAAEPRLSWHGRRRRRRLLLALLSVLWLPPAGAESLRGPSSGPSGALFPAAGPGLSVYISQEELRRLIDNLGISTCFVQDQTLLYIETNY</sequence>
<gene>
    <name evidence="1" type="ORF">K3G42_021417</name>
</gene>
<proteinExistence type="predicted"/>
<comment type="caution">
    <text evidence="1">The sequence shown here is derived from an EMBL/GenBank/DDBJ whole genome shotgun (WGS) entry which is preliminary data.</text>
</comment>
<protein>
    <submittedName>
        <fullName evidence="1">Uncharacterized protein</fullName>
    </submittedName>
</protein>
<dbReference type="EMBL" id="CM037621">
    <property type="protein sequence ID" value="KAH8002215.1"/>
    <property type="molecule type" value="Genomic_DNA"/>
</dbReference>
<dbReference type="Proteomes" id="UP000827872">
    <property type="component" value="Linkage Group LG08"/>
</dbReference>
<keyword evidence="2" id="KW-1185">Reference proteome</keyword>